<feature type="non-terminal residue" evidence="2">
    <location>
        <position position="1"/>
    </location>
</feature>
<organism evidence="2 3">
    <name type="scientific">Habropoda laboriosa</name>
    <dbReference type="NCBI Taxonomy" id="597456"/>
    <lineage>
        <taxon>Eukaryota</taxon>
        <taxon>Metazoa</taxon>
        <taxon>Ecdysozoa</taxon>
        <taxon>Arthropoda</taxon>
        <taxon>Hexapoda</taxon>
        <taxon>Insecta</taxon>
        <taxon>Pterygota</taxon>
        <taxon>Neoptera</taxon>
        <taxon>Endopterygota</taxon>
        <taxon>Hymenoptera</taxon>
        <taxon>Apocrita</taxon>
        <taxon>Aculeata</taxon>
        <taxon>Apoidea</taxon>
        <taxon>Anthophila</taxon>
        <taxon>Apidae</taxon>
        <taxon>Habropoda</taxon>
    </lineage>
</organism>
<name>A0A0L7QP80_9HYME</name>
<dbReference type="AlphaFoldDB" id="A0A0L7QP80"/>
<comment type="subcellular location">
    <subcellularLocation>
        <location evidence="1">Mitochondrion inner membrane</location>
        <topology evidence="1">Single-pass membrane protein</topology>
        <orientation evidence="1">Matrix side</orientation>
    </subcellularLocation>
</comment>
<keyword evidence="3" id="KW-1185">Reference proteome</keyword>
<dbReference type="OrthoDB" id="3308at2759"/>
<dbReference type="EMBL" id="KQ414843">
    <property type="protein sequence ID" value="KOC60306.1"/>
    <property type="molecule type" value="Genomic_DNA"/>
</dbReference>
<dbReference type="InterPro" id="IPR009346">
    <property type="entry name" value="GRIM-19"/>
</dbReference>
<keyword evidence="1" id="KW-0472">Membrane</keyword>
<keyword evidence="1" id="KW-0249">Electron transport</keyword>
<gene>
    <name evidence="2" type="ORF">WH47_08678</name>
</gene>
<dbReference type="GO" id="GO:0005743">
    <property type="term" value="C:mitochondrial inner membrane"/>
    <property type="evidence" value="ECO:0007669"/>
    <property type="project" value="UniProtKB-SubCell"/>
</dbReference>
<accession>A0A0L7QP80</accession>
<keyword evidence="1" id="KW-0679">Respiratory chain</keyword>
<reference evidence="2 3" key="1">
    <citation type="submission" date="2015-07" db="EMBL/GenBank/DDBJ databases">
        <title>The genome of Habropoda laboriosa.</title>
        <authorList>
            <person name="Pan H."/>
            <person name="Kapheim K."/>
        </authorList>
    </citation>
    <scope>NUCLEOTIDE SEQUENCE [LARGE SCALE GENOMIC DNA]</scope>
    <source>
        <strain evidence="2">0110345459</strain>
    </source>
</reference>
<proteinExistence type="inferred from homology"/>
<keyword evidence="1" id="KW-0999">Mitochondrion inner membrane</keyword>
<protein>
    <recommendedName>
        <fullName evidence="1">NADH dehydrogenase [ubiquinone] 1 alpha subcomplex subunit 13</fullName>
    </recommendedName>
</protein>
<evidence type="ECO:0000256" key="1">
    <source>
        <dbReference type="RuleBase" id="RU368034"/>
    </source>
</evidence>
<dbReference type="Pfam" id="PF06212">
    <property type="entry name" value="GRIM-19"/>
    <property type="match status" value="1"/>
</dbReference>
<comment type="similarity">
    <text evidence="1">Belongs to the complex I NDUFA13 subunit family.</text>
</comment>
<keyword evidence="1" id="KW-0496">Mitochondrion</keyword>
<sequence length="112" mass="13387">YLAINLYAMRTYHGIWLEKFKENLANRGNELIIRTLIHAENDRNILRFLKEVRTLEEDVMKDFPYWETGTYLGEPIFKTLPEDTYVRPRPADCFAFMSYTDIPLGPTAHHWY</sequence>
<evidence type="ECO:0000313" key="2">
    <source>
        <dbReference type="EMBL" id="KOC60306.1"/>
    </source>
</evidence>
<dbReference type="STRING" id="597456.A0A0L7QP80"/>
<comment type="function">
    <text evidence="1">Complex I functions in the transfer of electrons from NADH to the respiratory chain. Accessory subunit of the mitochondrial membrane respiratory chain NADH dehydrogenase (Complex I), that is believed not to be involved in catalysis.</text>
</comment>
<dbReference type="Proteomes" id="UP000053825">
    <property type="component" value="Unassembled WGS sequence"/>
</dbReference>
<evidence type="ECO:0000313" key="3">
    <source>
        <dbReference type="Proteomes" id="UP000053825"/>
    </source>
</evidence>
<keyword evidence="1" id="KW-0813">Transport</keyword>
<dbReference type="GO" id="GO:0045271">
    <property type="term" value="C:respiratory chain complex I"/>
    <property type="evidence" value="ECO:0007669"/>
    <property type="project" value="UniProtKB-UniRule"/>
</dbReference>